<evidence type="ECO:0000313" key="4">
    <source>
        <dbReference type="Proteomes" id="UP000038802"/>
    </source>
</evidence>
<organism evidence="2 4">
    <name type="scientific">Mycobacterium tuberculosis</name>
    <dbReference type="NCBI Taxonomy" id="1773"/>
    <lineage>
        <taxon>Bacteria</taxon>
        <taxon>Bacillati</taxon>
        <taxon>Actinomycetota</taxon>
        <taxon>Actinomycetes</taxon>
        <taxon>Mycobacteriales</taxon>
        <taxon>Mycobacteriaceae</taxon>
        <taxon>Mycobacterium</taxon>
        <taxon>Mycobacterium tuberculosis complex</taxon>
    </lineage>
</organism>
<evidence type="ECO:0000313" key="5">
    <source>
        <dbReference type="Proteomes" id="UP000039021"/>
    </source>
</evidence>
<protein>
    <submittedName>
        <fullName evidence="2">Uncharacterized protein</fullName>
    </submittedName>
</protein>
<feature type="region of interest" description="Disordered" evidence="1">
    <location>
        <begin position="1"/>
        <end position="33"/>
    </location>
</feature>
<proteinExistence type="predicted"/>
<dbReference type="AlphaFoldDB" id="A0A0U0QS86"/>
<evidence type="ECO:0000313" key="3">
    <source>
        <dbReference type="EMBL" id="COY60166.1"/>
    </source>
</evidence>
<dbReference type="Proteomes" id="UP000039021">
    <property type="component" value="Unassembled WGS sequence"/>
</dbReference>
<dbReference type="EMBL" id="CSAE01000093">
    <property type="protein sequence ID" value="COV34435.1"/>
    <property type="molecule type" value="Genomic_DNA"/>
</dbReference>
<gene>
    <name evidence="2" type="ORF">ERS007703_01185</name>
    <name evidence="3" type="ORF">ERS007739_02860</name>
</gene>
<reference evidence="2" key="2">
    <citation type="submission" date="2015-03" db="EMBL/GenBank/DDBJ databases">
        <authorList>
            <person name="Murphy D."/>
        </authorList>
    </citation>
    <scope>NUCLEOTIDE SEQUENCE [LARGE SCALE GENOMIC DNA]</scope>
    <source>
        <strain evidence="2">K00500041</strain>
    </source>
</reference>
<accession>A0A0U0QS86</accession>
<dbReference type="EMBL" id="CSBK01001377">
    <property type="protein sequence ID" value="COY60166.1"/>
    <property type="molecule type" value="Genomic_DNA"/>
</dbReference>
<reference evidence="4 5" key="3">
    <citation type="submission" date="2015-03" db="EMBL/GenBank/DDBJ databases">
        <authorList>
            <consortium name="Pathogen Informatics"/>
        </authorList>
    </citation>
    <scope>NUCLEOTIDE SEQUENCE [LARGE SCALE GENOMIC DNA]</scope>
    <source>
        <strain evidence="4">K00500041</strain>
        <strain evidence="5">N09902308</strain>
    </source>
</reference>
<evidence type="ECO:0000256" key="1">
    <source>
        <dbReference type="SAM" id="MobiDB-lite"/>
    </source>
</evidence>
<reference evidence="3" key="1">
    <citation type="submission" date="2015-03" db="EMBL/GenBank/DDBJ databases">
        <authorList>
            <consortium name="Pathogen Informatics"/>
            <person name="Murphy D."/>
        </authorList>
    </citation>
    <scope>NUCLEOTIDE SEQUENCE</scope>
    <source>
        <strain evidence="3">N09902308</strain>
    </source>
</reference>
<dbReference type="Proteomes" id="UP000038802">
    <property type="component" value="Unassembled WGS sequence"/>
</dbReference>
<name>A0A0U0QS86_MYCTX</name>
<sequence length="33" mass="3664">MRSAHTGANSDLAHNLVTPDLNQFDDLPLESKR</sequence>
<evidence type="ECO:0000313" key="2">
    <source>
        <dbReference type="EMBL" id="COV34435.1"/>
    </source>
</evidence>